<dbReference type="Proteomes" id="UP000198867">
    <property type="component" value="Unassembled WGS sequence"/>
</dbReference>
<dbReference type="GO" id="GO:0016887">
    <property type="term" value="F:ATP hydrolysis activity"/>
    <property type="evidence" value="ECO:0007669"/>
    <property type="project" value="InterPro"/>
</dbReference>
<evidence type="ECO:0000256" key="2">
    <source>
        <dbReference type="ARBA" id="ARBA00022448"/>
    </source>
</evidence>
<name>A0A1I5C2S4_9MICO</name>
<dbReference type="EMBL" id="FOVM01000006">
    <property type="protein sequence ID" value="SFN81370.1"/>
    <property type="molecule type" value="Genomic_DNA"/>
</dbReference>
<dbReference type="InterPro" id="IPR003593">
    <property type="entry name" value="AAA+_ATPase"/>
</dbReference>
<dbReference type="CDD" id="cd03224">
    <property type="entry name" value="ABC_TM1139_LivF_branched"/>
    <property type="match status" value="1"/>
</dbReference>
<dbReference type="STRING" id="995034.SAMN05216219_2176"/>
<dbReference type="PROSITE" id="PS50893">
    <property type="entry name" value="ABC_TRANSPORTER_2"/>
    <property type="match status" value="1"/>
</dbReference>
<dbReference type="InterPro" id="IPR052156">
    <property type="entry name" value="BCAA_Transport_ATP-bd_LivF"/>
</dbReference>
<feature type="domain" description="ABC transporter" evidence="6">
    <location>
        <begin position="4"/>
        <end position="236"/>
    </location>
</feature>
<organism evidence="7 8">
    <name type="scientific">Mycetocola miduiensis</name>
    <dbReference type="NCBI Taxonomy" id="995034"/>
    <lineage>
        <taxon>Bacteria</taxon>
        <taxon>Bacillati</taxon>
        <taxon>Actinomycetota</taxon>
        <taxon>Actinomycetes</taxon>
        <taxon>Micrococcales</taxon>
        <taxon>Microbacteriaceae</taxon>
        <taxon>Mycetocola</taxon>
    </lineage>
</organism>
<keyword evidence="4 7" id="KW-0067">ATP-binding</keyword>
<evidence type="ECO:0000256" key="5">
    <source>
        <dbReference type="ARBA" id="ARBA00022970"/>
    </source>
</evidence>
<dbReference type="InterPro" id="IPR003439">
    <property type="entry name" value="ABC_transporter-like_ATP-bd"/>
</dbReference>
<dbReference type="PANTHER" id="PTHR43820:SF3">
    <property type="entry name" value="BRANCHED-CHAIN AMINO ACID TRANSPORT SYSTEM,ATP-BINDING PROTEIN"/>
    <property type="match status" value="1"/>
</dbReference>
<reference evidence="8" key="1">
    <citation type="submission" date="2016-10" db="EMBL/GenBank/DDBJ databases">
        <authorList>
            <person name="Varghese N."/>
            <person name="Submissions S."/>
        </authorList>
    </citation>
    <scope>NUCLEOTIDE SEQUENCE [LARGE SCALE GENOMIC DNA]</scope>
    <source>
        <strain evidence="8">CGMCC 1.11101</strain>
    </source>
</reference>
<dbReference type="AlphaFoldDB" id="A0A1I5C2S4"/>
<proteinExistence type="inferred from homology"/>
<protein>
    <submittedName>
        <fullName evidence="7">Amino acid/amide ABC transporter ATP-binding protein 2, HAAT family</fullName>
    </submittedName>
</protein>
<dbReference type="Pfam" id="PF00005">
    <property type="entry name" value="ABC_tran"/>
    <property type="match status" value="1"/>
</dbReference>
<dbReference type="InterPro" id="IPR027417">
    <property type="entry name" value="P-loop_NTPase"/>
</dbReference>
<evidence type="ECO:0000313" key="7">
    <source>
        <dbReference type="EMBL" id="SFN81370.1"/>
    </source>
</evidence>
<keyword evidence="3" id="KW-0547">Nucleotide-binding</keyword>
<keyword evidence="5" id="KW-0029">Amino-acid transport</keyword>
<evidence type="ECO:0000256" key="1">
    <source>
        <dbReference type="ARBA" id="ARBA00005417"/>
    </source>
</evidence>
<keyword evidence="8" id="KW-1185">Reference proteome</keyword>
<dbReference type="GO" id="GO:0015807">
    <property type="term" value="P:L-amino acid transport"/>
    <property type="evidence" value="ECO:0007669"/>
    <property type="project" value="TreeGrafter"/>
</dbReference>
<evidence type="ECO:0000256" key="3">
    <source>
        <dbReference type="ARBA" id="ARBA00022741"/>
    </source>
</evidence>
<keyword evidence="2" id="KW-0813">Transport</keyword>
<gene>
    <name evidence="7" type="ORF">SAMN05216219_2176</name>
</gene>
<dbReference type="SUPFAM" id="SSF52540">
    <property type="entry name" value="P-loop containing nucleoside triphosphate hydrolases"/>
    <property type="match status" value="1"/>
</dbReference>
<dbReference type="GO" id="GO:0015658">
    <property type="term" value="F:branched-chain amino acid transmembrane transporter activity"/>
    <property type="evidence" value="ECO:0007669"/>
    <property type="project" value="TreeGrafter"/>
</dbReference>
<evidence type="ECO:0000256" key="4">
    <source>
        <dbReference type="ARBA" id="ARBA00022840"/>
    </source>
</evidence>
<dbReference type="PROSITE" id="PS00211">
    <property type="entry name" value="ABC_TRANSPORTER_1"/>
    <property type="match status" value="1"/>
</dbReference>
<evidence type="ECO:0000313" key="8">
    <source>
        <dbReference type="Proteomes" id="UP000198867"/>
    </source>
</evidence>
<comment type="similarity">
    <text evidence="1">Belongs to the ABC transporter superfamily.</text>
</comment>
<dbReference type="Gene3D" id="3.40.50.300">
    <property type="entry name" value="P-loop containing nucleotide triphosphate hydrolases"/>
    <property type="match status" value="1"/>
</dbReference>
<accession>A0A1I5C2S4</accession>
<dbReference type="InterPro" id="IPR017871">
    <property type="entry name" value="ABC_transporter-like_CS"/>
</dbReference>
<dbReference type="SMART" id="SM00382">
    <property type="entry name" value="AAA"/>
    <property type="match status" value="1"/>
</dbReference>
<sequence>MAMLEFQDVEVFYGKVQALRGISLNVEEGEIVALLGNNGAGKTTTLSTASALVRLHSGSVRFAGKDISKAHPWNVVDAGLIHVPEGRRIFSTLSVLENLQLGGYLVKDRATVAKRIERVYELLPLLAQRRTQQGGTLSGGEQQMLAIGRGLVAGPKMLMLDEPSMGLAPLIVAQVMRVISEIRDQGTAVLLVEQNARAALKVTDRAYVIDNGATTIEGRAADLLTDSRIVDAYLGNG</sequence>
<dbReference type="RefSeq" id="WP_218151858.1">
    <property type="nucleotide sequence ID" value="NZ_FOVM01000006.1"/>
</dbReference>
<dbReference type="GO" id="GO:0005524">
    <property type="term" value="F:ATP binding"/>
    <property type="evidence" value="ECO:0007669"/>
    <property type="project" value="UniProtKB-KW"/>
</dbReference>
<evidence type="ECO:0000259" key="6">
    <source>
        <dbReference type="PROSITE" id="PS50893"/>
    </source>
</evidence>
<dbReference type="PANTHER" id="PTHR43820">
    <property type="entry name" value="HIGH-AFFINITY BRANCHED-CHAIN AMINO ACID TRANSPORT ATP-BINDING PROTEIN LIVF"/>
    <property type="match status" value="1"/>
</dbReference>